<name>W2YQ82_PHYNI</name>
<evidence type="ECO:0000256" key="5">
    <source>
        <dbReference type="ARBA" id="ARBA00023242"/>
    </source>
</evidence>
<dbReference type="InterPro" id="IPR035979">
    <property type="entry name" value="RBD_domain_sf"/>
</dbReference>
<feature type="domain" description="RRM" evidence="8">
    <location>
        <begin position="2"/>
        <end position="103"/>
    </location>
</feature>
<evidence type="ECO:0000313" key="10">
    <source>
        <dbReference type="Proteomes" id="UP000018948"/>
    </source>
</evidence>
<dbReference type="Proteomes" id="UP000018948">
    <property type="component" value="Unassembled WGS sequence"/>
</dbReference>
<keyword evidence="4 6" id="KW-0694">RNA-binding</keyword>
<organism evidence="9 10">
    <name type="scientific">Phytophthora nicotianae P10297</name>
    <dbReference type="NCBI Taxonomy" id="1317064"/>
    <lineage>
        <taxon>Eukaryota</taxon>
        <taxon>Sar</taxon>
        <taxon>Stramenopiles</taxon>
        <taxon>Oomycota</taxon>
        <taxon>Peronosporomycetes</taxon>
        <taxon>Peronosporales</taxon>
        <taxon>Peronosporaceae</taxon>
        <taxon>Phytophthora</taxon>
    </lineage>
</organism>
<comment type="subcellular location">
    <subcellularLocation>
        <location evidence="1">Nucleus</location>
    </subcellularLocation>
</comment>
<dbReference type="Pfam" id="PF00076">
    <property type="entry name" value="RRM_1"/>
    <property type="match status" value="2"/>
</dbReference>
<feature type="compositionally biased region" description="Basic and acidic residues" evidence="7">
    <location>
        <begin position="176"/>
        <end position="187"/>
    </location>
</feature>
<evidence type="ECO:0000259" key="8">
    <source>
        <dbReference type="PROSITE" id="PS50102"/>
    </source>
</evidence>
<dbReference type="SUPFAM" id="SSF54928">
    <property type="entry name" value="RNA-binding domain, RBD"/>
    <property type="match status" value="2"/>
</dbReference>
<dbReference type="EMBL" id="ANIY01003205">
    <property type="protein sequence ID" value="ETP36997.1"/>
    <property type="molecule type" value="Genomic_DNA"/>
</dbReference>
<dbReference type="GO" id="GO:0003729">
    <property type="term" value="F:mRNA binding"/>
    <property type="evidence" value="ECO:0007669"/>
    <property type="project" value="TreeGrafter"/>
</dbReference>
<dbReference type="SMART" id="SM00360">
    <property type="entry name" value="RRM"/>
    <property type="match status" value="2"/>
</dbReference>
<evidence type="ECO:0000256" key="3">
    <source>
        <dbReference type="ARBA" id="ARBA00022737"/>
    </source>
</evidence>
<dbReference type="InterPro" id="IPR000504">
    <property type="entry name" value="RRM_dom"/>
</dbReference>
<proteinExistence type="predicted"/>
<dbReference type="AlphaFoldDB" id="W2YQ82"/>
<comment type="caution">
    <text evidence="9">The sequence shown here is derived from an EMBL/GenBank/DDBJ whole genome shotgun (WGS) entry which is preliminary data.</text>
</comment>
<dbReference type="OrthoDB" id="1099063at2759"/>
<evidence type="ECO:0000256" key="2">
    <source>
        <dbReference type="ARBA" id="ARBA00022664"/>
    </source>
</evidence>
<dbReference type="CDD" id="cd12339">
    <property type="entry name" value="RRM2_SRSF1_4_like"/>
    <property type="match status" value="1"/>
</dbReference>
<dbReference type="InterPro" id="IPR012677">
    <property type="entry name" value="Nucleotide-bd_a/b_plait_sf"/>
</dbReference>
<feature type="domain" description="RRM" evidence="8">
    <location>
        <begin position="114"/>
        <end position="185"/>
    </location>
</feature>
<feature type="region of interest" description="Disordered" evidence="7">
    <location>
        <begin position="141"/>
        <end position="162"/>
    </location>
</feature>
<dbReference type="Gene3D" id="3.30.70.330">
    <property type="match status" value="2"/>
</dbReference>
<evidence type="ECO:0000256" key="4">
    <source>
        <dbReference type="ARBA" id="ARBA00022884"/>
    </source>
</evidence>
<dbReference type="InterPro" id="IPR050374">
    <property type="entry name" value="RRT5_SRSF_SR"/>
</dbReference>
<dbReference type="PROSITE" id="PS50102">
    <property type="entry name" value="RRM"/>
    <property type="match status" value="2"/>
</dbReference>
<accession>W2YQ82</accession>
<evidence type="ECO:0000256" key="7">
    <source>
        <dbReference type="SAM" id="MobiDB-lite"/>
    </source>
</evidence>
<evidence type="ECO:0000256" key="6">
    <source>
        <dbReference type="PROSITE-ProRule" id="PRU00176"/>
    </source>
</evidence>
<dbReference type="PANTHER" id="PTHR23003">
    <property type="entry name" value="RNA RECOGNITION MOTIF RRM DOMAIN CONTAINING PROTEIN"/>
    <property type="match status" value="1"/>
</dbReference>
<keyword evidence="5" id="KW-0539">Nucleus</keyword>
<dbReference type="GO" id="GO:0006397">
    <property type="term" value="P:mRNA processing"/>
    <property type="evidence" value="ECO:0007669"/>
    <property type="project" value="UniProtKB-KW"/>
</dbReference>
<evidence type="ECO:0000256" key="1">
    <source>
        <dbReference type="ARBA" id="ARBA00004123"/>
    </source>
</evidence>
<gene>
    <name evidence="9" type="ORF">F442_15148</name>
</gene>
<keyword evidence="2" id="KW-0507">mRNA processing</keyword>
<feature type="compositionally biased region" description="Basic residues" evidence="7">
    <location>
        <begin position="188"/>
        <end position="238"/>
    </location>
</feature>
<dbReference type="GO" id="GO:0005737">
    <property type="term" value="C:cytoplasm"/>
    <property type="evidence" value="ECO:0007669"/>
    <property type="project" value="TreeGrafter"/>
</dbReference>
<evidence type="ECO:0000313" key="9">
    <source>
        <dbReference type="EMBL" id="ETP36997.1"/>
    </source>
</evidence>
<reference evidence="9 10" key="1">
    <citation type="submission" date="2013-11" db="EMBL/GenBank/DDBJ databases">
        <title>The Genome Sequence of Phytophthora parasitica P10297.</title>
        <authorList>
            <consortium name="The Broad Institute Genomics Platform"/>
            <person name="Russ C."/>
            <person name="Tyler B."/>
            <person name="Panabieres F."/>
            <person name="Shan W."/>
            <person name="Tripathy S."/>
            <person name="Grunwald N."/>
            <person name="Machado M."/>
            <person name="Johnson C.S."/>
            <person name="Walker B."/>
            <person name="Young S.K."/>
            <person name="Zeng Q."/>
            <person name="Gargeya S."/>
            <person name="Fitzgerald M."/>
            <person name="Haas B."/>
            <person name="Abouelleil A."/>
            <person name="Allen A.W."/>
            <person name="Alvarado L."/>
            <person name="Arachchi H.M."/>
            <person name="Berlin A.M."/>
            <person name="Chapman S.B."/>
            <person name="Gainer-Dewar J."/>
            <person name="Goldberg J."/>
            <person name="Griggs A."/>
            <person name="Gujja S."/>
            <person name="Hansen M."/>
            <person name="Howarth C."/>
            <person name="Imamovic A."/>
            <person name="Ireland A."/>
            <person name="Larimer J."/>
            <person name="McCowan C."/>
            <person name="Murphy C."/>
            <person name="Pearson M."/>
            <person name="Poon T.W."/>
            <person name="Priest M."/>
            <person name="Roberts A."/>
            <person name="Saif S."/>
            <person name="Shea T."/>
            <person name="Sisk P."/>
            <person name="Sykes S."/>
            <person name="Wortman J."/>
            <person name="Nusbaum C."/>
            <person name="Birren B."/>
        </authorList>
    </citation>
    <scope>NUCLEOTIDE SEQUENCE [LARGE SCALE GENOMIC DNA]</scope>
    <source>
        <strain evidence="9 10">P10297</strain>
    </source>
</reference>
<dbReference type="PANTHER" id="PTHR23003:SF62">
    <property type="entry name" value="SERINE_ARGININE (SR)-TYPE SHUTTLING MRNA BINDING PROTEIN NPL3"/>
    <property type="match status" value="1"/>
</dbReference>
<feature type="region of interest" description="Disordered" evidence="7">
    <location>
        <begin position="176"/>
        <end position="238"/>
    </location>
</feature>
<keyword evidence="3" id="KW-0677">Repeat</keyword>
<protein>
    <recommendedName>
        <fullName evidence="8">RRM domain-containing protein</fullName>
    </recommendedName>
</protein>
<dbReference type="GO" id="GO:0005634">
    <property type="term" value="C:nucleus"/>
    <property type="evidence" value="ECO:0007669"/>
    <property type="project" value="UniProtKB-SubCell"/>
</dbReference>
<sequence length="238" mass="27552">MARVFVGNLPEDVRERELSDKFERFGRLTSVRIKFPARPPPFAFLVRQSLAIIFFSLLPLINCNNFICHMQTFENEQDASDAVRSMNNSTFSGSRIRVEMSRGIDDARPRGTQYRVKITGLPDTMSWQDLKDFLRKGGDVVHSDVDRRGNGSASFATPDEMRRAIRKLDGTDLDGERVRIREEDAKGRSRSPSRSRSRSSPRRSSRRRSPSRSRSRSRSPHRYNNRSSRRDRSRSRSR</sequence>